<proteinExistence type="predicted"/>
<organism evidence="1 2">
    <name type="scientific">Latilactobacillus sakei</name>
    <name type="common">Lactobacillus sakei</name>
    <dbReference type="NCBI Taxonomy" id="1599"/>
    <lineage>
        <taxon>Bacteria</taxon>
        <taxon>Bacillati</taxon>
        <taxon>Bacillota</taxon>
        <taxon>Bacilli</taxon>
        <taxon>Lactobacillales</taxon>
        <taxon>Lactobacillaceae</taxon>
        <taxon>Latilactobacillus</taxon>
    </lineage>
</organism>
<dbReference type="Proteomes" id="UP001179858">
    <property type="component" value="Chromosome"/>
</dbReference>
<evidence type="ECO:0000313" key="2">
    <source>
        <dbReference type="Proteomes" id="UP001179858"/>
    </source>
</evidence>
<sequence length="57" mass="6527">MKLITLGRTGMIVEQSGPVISFYGSYEDRMKFQNEALAEIWFDTLVNLIDAIPDFKL</sequence>
<dbReference type="EMBL" id="CP122959">
    <property type="protein sequence ID" value="WGI18545.1"/>
    <property type="molecule type" value="Genomic_DNA"/>
</dbReference>
<name>A0AAF0K9I4_LATSK</name>
<dbReference type="RefSeq" id="WP_280102613.1">
    <property type="nucleotide sequence ID" value="NZ_CP122959.1"/>
</dbReference>
<gene>
    <name evidence="1" type="ORF">QBD03_07240</name>
</gene>
<protein>
    <submittedName>
        <fullName evidence="1">Uncharacterized protein</fullName>
    </submittedName>
</protein>
<reference evidence="1" key="1">
    <citation type="submission" date="2023-04" db="EMBL/GenBank/DDBJ databases">
        <title>Novel strain of Lactilactobacillus sakei and use thereof.</title>
        <authorList>
            <person name="Kim S.Y."/>
        </authorList>
    </citation>
    <scope>NUCLEOTIDE SEQUENCE</scope>
    <source>
        <strain evidence="1">HUP1</strain>
    </source>
</reference>
<dbReference type="AlphaFoldDB" id="A0AAF0K9I4"/>
<evidence type="ECO:0000313" key="1">
    <source>
        <dbReference type="EMBL" id="WGI18545.1"/>
    </source>
</evidence>
<accession>A0AAF0K9I4</accession>